<dbReference type="EMBL" id="JAOSHN010000003">
    <property type="protein sequence ID" value="MCU7378295.1"/>
    <property type="molecule type" value="Genomic_DNA"/>
</dbReference>
<keyword evidence="1" id="KW-0378">Hydrolase</keyword>
<feature type="active site" description="Proton donor/acceptor" evidence="2">
    <location>
        <position position="81"/>
    </location>
</feature>
<dbReference type="Pfam" id="PF00300">
    <property type="entry name" value="His_Phos_1"/>
    <property type="match status" value="1"/>
</dbReference>
<sequence>MELYIVRHGITTWNKERRIQGSSDIPLAEEGIQMARKTAEGLRNVSFDRIFSSPLARAFETARIIKGDRELAIKQDERLQEMGFGIGEGAEYVEPVQDGASLLDGFYDWPQDYQAPEGGESFADVCRRADSFLEELRTVDPAVKRVLIVAHAAVNQTLFRFLEGLDLKDLWKHPRQPNCAATIAELTVDSSRIVERDKVFY</sequence>
<dbReference type="AlphaFoldDB" id="A0A9J6QU79"/>
<dbReference type="RefSeq" id="WP_227755359.1">
    <property type="nucleotide sequence ID" value="NZ_JAOSHN010000003.1"/>
</dbReference>
<dbReference type="InterPro" id="IPR013078">
    <property type="entry name" value="His_Pase_superF_clade-1"/>
</dbReference>
<keyword evidence="5" id="KW-1185">Reference proteome</keyword>
<dbReference type="CDD" id="cd07067">
    <property type="entry name" value="HP_PGM_like"/>
    <property type="match status" value="1"/>
</dbReference>
<dbReference type="GO" id="GO:0043456">
    <property type="term" value="P:regulation of pentose-phosphate shunt"/>
    <property type="evidence" value="ECO:0007669"/>
    <property type="project" value="TreeGrafter"/>
</dbReference>
<feature type="active site" description="Tele-phosphohistidine intermediate" evidence="2">
    <location>
        <position position="8"/>
    </location>
</feature>
<organism evidence="4 5">
    <name type="scientific">Hominibacterium faecale</name>
    <dbReference type="NCBI Taxonomy" id="2839743"/>
    <lineage>
        <taxon>Bacteria</taxon>
        <taxon>Bacillati</taxon>
        <taxon>Bacillota</taxon>
        <taxon>Clostridia</taxon>
        <taxon>Peptostreptococcales</taxon>
        <taxon>Anaerovoracaceae</taxon>
        <taxon>Hominibacterium</taxon>
    </lineage>
</organism>
<dbReference type="Gene3D" id="3.40.50.1240">
    <property type="entry name" value="Phosphoglycerate mutase-like"/>
    <property type="match status" value="1"/>
</dbReference>
<dbReference type="GO" id="GO:0004331">
    <property type="term" value="F:fructose-2,6-bisphosphate 2-phosphatase activity"/>
    <property type="evidence" value="ECO:0007669"/>
    <property type="project" value="TreeGrafter"/>
</dbReference>
<name>A0A9J6QU79_9FIRM</name>
<accession>A0A9J6QU79</accession>
<feature type="binding site" evidence="3">
    <location>
        <begin position="7"/>
        <end position="14"/>
    </location>
    <ligand>
        <name>substrate</name>
    </ligand>
</feature>
<protein>
    <submittedName>
        <fullName evidence="4">Histidine phosphatase family protein</fullName>
    </submittedName>
</protein>
<dbReference type="PIRSF" id="PIRSF000709">
    <property type="entry name" value="6PFK_2-Ptase"/>
    <property type="match status" value="1"/>
</dbReference>
<dbReference type="GO" id="GO:0045820">
    <property type="term" value="P:negative regulation of glycolytic process"/>
    <property type="evidence" value="ECO:0007669"/>
    <property type="project" value="TreeGrafter"/>
</dbReference>
<dbReference type="GO" id="GO:0005829">
    <property type="term" value="C:cytosol"/>
    <property type="evidence" value="ECO:0007669"/>
    <property type="project" value="TreeGrafter"/>
</dbReference>
<evidence type="ECO:0000256" key="2">
    <source>
        <dbReference type="PIRSR" id="PIRSR613078-1"/>
    </source>
</evidence>
<gene>
    <name evidence="4" type="ORF">OBO34_07990</name>
</gene>
<evidence type="ECO:0000256" key="1">
    <source>
        <dbReference type="ARBA" id="ARBA00022801"/>
    </source>
</evidence>
<dbReference type="SMART" id="SM00855">
    <property type="entry name" value="PGAM"/>
    <property type="match status" value="1"/>
</dbReference>
<dbReference type="PANTHER" id="PTHR46517">
    <property type="entry name" value="FRUCTOSE-2,6-BISPHOSPHATASE TIGAR"/>
    <property type="match status" value="1"/>
</dbReference>
<dbReference type="InterPro" id="IPR051695">
    <property type="entry name" value="Phosphoglycerate_Mutase"/>
</dbReference>
<reference evidence="4" key="1">
    <citation type="submission" date="2022-09" db="EMBL/GenBank/DDBJ databases">
        <title>Culturomic study of gut microbiota in children with autism spectrum disorder.</title>
        <authorList>
            <person name="Efimov B.A."/>
            <person name="Chaplin A.V."/>
            <person name="Sokolova S.R."/>
            <person name="Pikina A.P."/>
            <person name="Korzhanova M."/>
            <person name="Belova V."/>
            <person name="Korostin D."/>
        </authorList>
    </citation>
    <scope>NUCLEOTIDE SEQUENCE</scope>
    <source>
        <strain evidence="4">ASD5510</strain>
    </source>
</reference>
<evidence type="ECO:0000256" key="3">
    <source>
        <dbReference type="PIRSR" id="PIRSR613078-2"/>
    </source>
</evidence>
<dbReference type="SUPFAM" id="SSF53254">
    <property type="entry name" value="Phosphoglycerate mutase-like"/>
    <property type="match status" value="1"/>
</dbReference>
<dbReference type="Proteomes" id="UP001065549">
    <property type="component" value="Unassembled WGS sequence"/>
</dbReference>
<evidence type="ECO:0000313" key="5">
    <source>
        <dbReference type="Proteomes" id="UP001065549"/>
    </source>
</evidence>
<dbReference type="PANTHER" id="PTHR46517:SF1">
    <property type="entry name" value="FRUCTOSE-2,6-BISPHOSPHATASE TIGAR"/>
    <property type="match status" value="1"/>
</dbReference>
<dbReference type="InterPro" id="IPR029033">
    <property type="entry name" value="His_PPase_superfam"/>
</dbReference>
<proteinExistence type="predicted"/>
<evidence type="ECO:0000313" key="4">
    <source>
        <dbReference type="EMBL" id="MCU7378295.1"/>
    </source>
</evidence>
<feature type="binding site" evidence="3">
    <location>
        <position position="57"/>
    </location>
    <ligand>
        <name>substrate</name>
    </ligand>
</feature>
<comment type="caution">
    <text evidence="4">The sequence shown here is derived from an EMBL/GenBank/DDBJ whole genome shotgun (WGS) entry which is preliminary data.</text>
</comment>